<keyword evidence="3" id="KW-1185">Reference proteome</keyword>
<name>A8NBA5_COPC7</name>
<evidence type="ECO:0000313" key="3">
    <source>
        <dbReference type="Proteomes" id="UP000001861"/>
    </source>
</evidence>
<dbReference type="KEGG" id="cci:CC1G_07475"/>
<keyword evidence="1" id="KW-1133">Transmembrane helix</keyword>
<accession>A8NBA5</accession>
<keyword evidence="1" id="KW-0812">Transmembrane</keyword>
<dbReference type="AlphaFoldDB" id="A8NBA5"/>
<sequence>MSVNTVTFVNPSTCERLFRSGVWLKAIGGNVSSFIIYLQTCALWGNRKAVAIPLFLLQVVSLIDPGTFVRPSLTEGLQWDKVKYLAPREFGGYCVFVGGIGYVRWAYLVICVTELTTVCFTLVKAFEHVRRSNSLWVSQLYRNGILYSLCMLILSLCNMIVSELPLKDPVYAGVMTR</sequence>
<feature type="transmembrane region" description="Helical" evidence="1">
    <location>
        <begin position="144"/>
        <end position="161"/>
    </location>
</feature>
<dbReference type="OMA" id="AWINISA"/>
<feature type="transmembrane region" description="Helical" evidence="1">
    <location>
        <begin position="20"/>
        <end position="38"/>
    </location>
</feature>
<dbReference type="RefSeq" id="XP_001832104.2">
    <property type="nucleotide sequence ID" value="XM_001832052.2"/>
</dbReference>
<protein>
    <submittedName>
        <fullName evidence="2">Uncharacterized protein</fullName>
    </submittedName>
</protein>
<feature type="transmembrane region" description="Helical" evidence="1">
    <location>
        <begin position="105"/>
        <end position="123"/>
    </location>
</feature>
<keyword evidence="1" id="KW-0472">Membrane</keyword>
<gene>
    <name evidence="2" type="ORF">CC1G_07475</name>
</gene>
<dbReference type="GeneID" id="6008588"/>
<evidence type="ECO:0000256" key="1">
    <source>
        <dbReference type="SAM" id="Phobius"/>
    </source>
</evidence>
<dbReference type="EMBL" id="AACS02000009">
    <property type="protein sequence ID" value="EAU89750.2"/>
    <property type="molecule type" value="Genomic_DNA"/>
</dbReference>
<dbReference type="Proteomes" id="UP000001861">
    <property type="component" value="Unassembled WGS sequence"/>
</dbReference>
<organism evidence="2 3">
    <name type="scientific">Coprinopsis cinerea (strain Okayama-7 / 130 / ATCC MYA-4618 / FGSC 9003)</name>
    <name type="common">Inky cap fungus</name>
    <name type="synonym">Hormographiella aspergillata</name>
    <dbReference type="NCBI Taxonomy" id="240176"/>
    <lineage>
        <taxon>Eukaryota</taxon>
        <taxon>Fungi</taxon>
        <taxon>Dikarya</taxon>
        <taxon>Basidiomycota</taxon>
        <taxon>Agaricomycotina</taxon>
        <taxon>Agaricomycetes</taxon>
        <taxon>Agaricomycetidae</taxon>
        <taxon>Agaricales</taxon>
        <taxon>Agaricineae</taxon>
        <taxon>Psathyrellaceae</taxon>
        <taxon>Coprinopsis</taxon>
    </lineage>
</organism>
<dbReference type="InParanoid" id="A8NBA5"/>
<dbReference type="OrthoDB" id="3341843at2759"/>
<dbReference type="VEuPathDB" id="FungiDB:CC1G_07475"/>
<comment type="caution">
    <text evidence="2">The sequence shown here is derived from an EMBL/GenBank/DDBJ whole genome shotgun (WGS) entry which is preliminary data.</text>
</comment>
<proteinExistence type="predicted"/>
<reference evidence="2 3" key="1">
    <citation type="journal article" date="2010" name="Proc. Natl. Acad. Sci. U.S.A.">
        <title>Insights into evolution of multicellular fungi from the assembled chromosomes of the mushroom Coprinopsis cinerea (Coprinus cinereus).</title>
        <authorList>
            <person name="Stajich J.E."/>
            <person name="Wilke S.K."/>
            <person name="Ahren D."/>
            <person name="Au C.H."/>
            <person name="Birren B.W."/>
            <person name="Borodovsky M."/>
            <person name="Burns C."/>
            <person name="Canback B."/>
            <person name="Casselton L.A."/>
            <person name="Cheng C.K."/>
            <person name="Deng J."/>
            <person name="Dietrich F.S."/>
            <person name="Fargo D.C."/>
            <person name="Farman M.L."/>
            <person name="Gathman A.C."/>
            <person name="Goldberg J."/>
            <person name="Guigo R."/>
            <person name="Hoegger P.J."/>
            <person name="Hooker J.B."/>
            <person name="Huggins A."/>
            <person name="James T.Y."/>
            <person name="Kamada T."/>
            <person name="Kilaru S."/>
            <person name="Kodira C."/>
            <person name="Kues U."/>
            <person name="Kupfer D."/>
            <person name="Kwan H.S."/>
            <person name="Lomsadze A."/>
            <person name="Li W."/>
            <person name="Lilly W.W."/>
            <person name="Ma L.J."/>
            <person name="Mackey A.J."/>
            <person name="Manning G."/>
            <person name="Martin F."/>
            <person name="Muraguchi H."/>
            <person name="Natvig D.O."/>
            <person name="Palmerini H."/>
            <person name="Ramesh M.A."/>
            <person name="Rehmeyer C.J."/>
            <person name="Roe B.A."/>
            <person name="Shenoy N."/>
            <person name="Stanke M."/>
            <person name="Ter-Hovhannisyan V."/>
            <person name="Tunlid A."/>
            <person name="Velagapudi R."/>
            <person name="Vision T.J."/>
            <person name="Zeng Q."/>
            <person name="Zolan M.E."/>
            <person name="Pukkila P.J."/>
        </authorList>
    </citation>
    <scope>NUCLEOTIDE SEQUENCE [LARGE SCALE GENOMIC DNA]</scope>
    <source>
        <strain evidence="3">Okayama-7 / 130 / ATCC MYA-4618 / FGSC 9003</strain>
    </source>
</reference>
<evidence type="ECO:0000313" key="2">
    <source>
        <dbReference type="EMBL" id="EAU89750.2"/>
    </source>
</evidence>
<dbReference type="HOGENOM" id="CLU_1402358_0_0_1"/>